<dbReference type="SUPFAM" id="SSF47954">
    <property type="entry name" value="Cyclin-like"/>
    <property type="match status" value="1"/>
</dbReference>
<evidence type="ECO:0000256" key="1">
    <source>
        <dbReference type="ARBA" id="ARBA00022618"/>
    </source>
</evidence>
<comment type="similarity">
    <text evidence="4">Belongs to the cyclin family.</text>
</comment>
<feature type="compositionally biased region" description="Basic and acidic residues" evidence="5">
    <location>
        <begin position="394"/>
        <end position="407"/>
    </location>
</feature>
<evidence type="ECO:0000256" key="5">
    <source>
        <dbReference type="SAM" id="MobiDB-lite"/>
    </source>
</evidence>
<dbReference type="InterPro" id="IPR039361">
    <property type="entry name" value="Cyclin"/>
</dbReference>
<dbReference type="EMBL" id="ATMH01007748">
    <property type="protein sequence ID" value="EPY23366.1"/>
    <property type="molecule type" value="Genomic_DNA"/>
</dbReference>
<sequence>MLAPEIKIRTTITSDSMGRHFGAPMAIDYRAHPGDQQDENPLTIFEGMKEHGVQPLPDISILKGTIYSFKNRKTITRWLRDVCAAFRLKSTTLGLAVQLTDAFLVGHLKKLKVDRCQLCAVTCLWIAAKFEEMDEDLPSLRKIVEVCDSAYNAPEVLDMEESVLSYYKWRLPHTTVVNHVYLQIHMLSTEKLVQKGKHPGGPQVEVTLLVLDNDGRPTSCVLPLPAGTLLREVLPQLCAASKVPFTTSIDVFQLYGNALVLAQRTRLETAVGALPTDYRGTIRLFVSSARSQVSTIFIERNNFVILRTINEAFLDICDTLTAEVVTHVEFLQLPSHVTALGIVALALALRAPEDPAEVRQAVLLVLATLGISASQALAAADLLNTKYAAKLAEAPEERLPPTSDKVRQSLSQIFGRPLA</sequence>
<dbReference type="InterPro" id="IPR036915">
    <property type="entry name" value="Cyclin-like_sf"/>
</dbReference>
<dbReference type="PANTHER" id="PTHR10177">
    <property type="entry name" value="CYCLINS"/>
    <property type="match status" value="1"/>
</dbReference>
<keyword evidence="1" id="KW-0132">Cell division</keyword>
<feature type="domain" description="Cyclin-like" evidence="6">
    <location>
        <begin position="77"/>
        <end position="165"/>
    </location>
</feature>
<dbReference type="GO" id="GO:0051301">
    <property type="term" value="P:cell division"/>
    <property type="evidence" value="ECO:0007669"/>
    <property type="project" value="UniProtKB-KW"/>
</dbReference>
<dbReference type="Pfam" id="PF00134">
    <property type="entry name" value="Cyclin_N"/>
    <property type="match status" value="1"/>
</dbReference>
<feature type="region of interest" description="Disordered" evidence="5">
    <location>
        <begin position="394"/>
        <end position="419"/>
    </location>
</feature>
<evidence type="ECO:0000256" key="2">
    <source>
        <dbReference type="ARBA" id="ARBA00023127"/>
    </source>
</evidence>
<dbReference type="Proteomes" id="UP000015354">
    <property type="component" value="Unassembled WGS sequence"/>
</dbReference>
<dbReference type="OrthoDB" id="285802at2759"/>
<evidence type="ECO:0000259" key="6">
    <source>
        <dbReference type="SMART" id="SM00385"/>
    </source>
</evidence>
<dbReference type="GO" id="GO:0019887">
    <property type="term" value="F:protein kinase regulator activity"/>
    <property type="evidence" value="ECO:0007669"/>
    <property type="project" value="UniProtKB-ARBA"/>
</dbReference>
<name>S9V8Q5_9TRYP</name>
<evidence type="ECO:0000313" key="8">
    <source>
        <dbReference type="Proteomes" id="UP000015354"/>
    </source>
</evidence>
<proteinExistence type="inferred from homology"/>
<keyword evidence="8" id="KW-1185">Reference proteome</keyword>
<gene>
    <name evidence="7" type="ORF">STCU_07748</name>
</gene>
<keyword evidence="3" id="KW-0131">Cell cycle</keyword>
<accession>S9V8Q5</accession>
<comment type="caution">
    <text evidence="7">The sequence shown here is derived from an EMBL/GenBank/DDBJ whole genome shotgun (WGS) entry which is preliminary data.</text>
</comment>
<keyword evidence="2 4" id="KW-0195">Cyclin</keyword>
<dbReference type="GO" id="GO:0051726">
    <property type="term" value="P:regulation of cell cycle"/>
    <property type="evidence" value="ECO:0007669"/>
    <property type="project" value="UniProtKB-ARBA"/>
</dbReference>
<dbReference type="FunFam" id="1.10.472.10:FF:000010">
    <property type="entry name" value="G1/S-specific cyclin Cln1"/>
    <property type="match status" value="1"/>
</dbReference>
<dbReference type="InterPro" id="IPR013763">
    <property type="entry name" value="Cyclin-like_dom"/>
</dbReference>
<organism evidence="7 8">
    <name type="scientific">Strigomonas culicis</name>
    <dbReference type="NCBI Taxonomy" id="28005"/>
    <lineage>
        <taxon>Eukaryota</taxon>
        <taxon>Discoba</taxon>
        <taxon>Euglenozoa</taxon>
        <taxon>Kinetoplastea</taxon>
        <taxon>Metakinetoplastina</taxon>
        <taxon>Trypanosomatida</taxon>
        <taxon>Trypanosomatidae</taxon>
        <taxon>Strigomonadinae</taxon>
        <taxon>Strigomonas</taxon>
    </lineage>
</organism>
<evidence type="ECO:0000256" key="3">
    <source>
        <dbReference type="ARBA" id="ARBA00023306"/>
    </source>
</evidence>
<evidence type="ECO:0000256" key="4">
    <source>
        <dbReference type="RuleBase" id="RU000383"/>
    </source>
</evidence>
<protein>
    <submittedName>
        <fullName evidence="7">Mitotic cyclin</fullName>
    </submittedName>
</protein>
<reference evidence="7 8" key="1">
    <citation type="journal article" date="2013" name="PLoS ONE">
        <title>Predicting the Proteins of Angomonas deanei, Strigomonas culicis and Their Respective Endosymbionts Reveals New Aspects of the Trypanosomatidae Family.</title>
        <authorList>
            <person name="Motta M.C."/>
            <person name="Martins A.C."/>
            <person name="de Souza S.S."/>
            <person name="Catta-Preta C.M."/>
            <person name="Silva R."/>
            <person name="Klein C.C."/>
            <person name="de Almeida L.G."/>
            <person name="de Lima Cunha O."/>
            <person name="Ciapina L.P."/>
            <person name="Brocchi M."/>
            <person name="Colabardini A.C."/>
            <person name="de Araujo Lima B."/>
            <person name="Machado C.R."/>
            <person name="de Almeida Soares C.M."/>
            <person name="Probst C.M."/>
            <person name="de Menezes C.B."/>
            <person name="Thompson C.E."/>
            <person name="Bartholomeu D.C."/>
            <person name="Gradia D.F."/>
            <person name="Pavoni D.P."/>
            <person name="Grisard E.C."/>
            <person name="Fantinatti-Garboggini F."/>
            <person name="Marchini F.K."/>
            <person name="Rodrigues-Luiz G.F."/>
            <person name="Wagner G."/>
            <person name="Goldman G.H."/>
            <person name="Fietto J.L."/>
            <person name="Elias M.C."/>
            <person name="Goldman M.H."/>
            <person name="Sagot M.F."/>
            <person name="Pereira M."/>
            <person name="Stoco P.H."/>
            <person name="de Mendonca-Neto R.P."/>
            <person name="Teixeira S.M."/>
            <person name="Maciel T.E."/>
            <person name="de Oliveira Mendes T.A."/>
            <person name="Urmenyi T.P."/>
            <person name="de Souza W."/>
            <person name="Schenkman S."/>
            <person name="de Vasconcelos A.T."/>
        </authorList>
    </citation>
    <scope>NUCLEOTIDE SEQUENCE [LARGE SCALE GENOMIC DNA]</scope>
</reference>
<dbReference type="AlphaFoldDB" id="S9V8Q5"/>
<dbReference type="InterPro" id="IPR006671">
    <property type="entry name" value="Cyclin_N"/>
</dbReference>
<evidence type="ECO:0000313" key="7">
    <source>
        <dbReference type="EMBL" id="EPY23366.1"/>
    </source>
</evidence>
<dbReference type="Gene3D" id="1.10.472.10">
    <property type="entry name" value="Cyclin-like"/>
    <property type="match status" value="2"/>
</dbReference>
<dbReference type="SMART" id="SM00385">
    <property type="entry name" value="CYCLIN"/>
    <property type="match status" value="1"/>
</dbReference>